<evidence type="ECO:0000313" key="2">
    <source>
        <dbReference type="EMBL" id="SUC33863.1"/>
    </source>
</evidence>
<name>A0A379FZS1_9GAMM</name>
<organism evidence="2 3">
    <name type="scientific">Providencia rustigianii</name>
    <dbReference type="NCBI Taxonomy" id="158850"/>
    <lineage>
        <taxon>Bacteria</taxon>
        <taxon>Pseudomonadati</taxon>
        <taxon>Pseudomonadota</taxon>
        <taxon>Gammaproteobacteria</taxon>
        <taxon>Enterobacterales</taxon>
        <taxon>Morganellaceae</taxon>
        <taxon>Providencia</taxon>
    </lineage>
</organism>
<dbReference type="Proteomes" id="UP000255129">
    <property type="component" value="Unassembled WGS sequence"/>
</dbReference>
<protein>
    <submittedName>
        <fullName evidence="2">Uncharacterized protein</fullName>
    </submittedName>
</protein>
<dbReference type="EMBL" id="UGUA01000001">
    <property type="protein sequence ID" value="SUC33863.1"/>
    <property type="molecule type" value="Genomic_DNA"/>
</dbReference>
<reference evidence="2 3" key="1">
    <citation type="submission" date="2018-06" db="EMBL/GenBank/DDBJ databases">
        <authorList>
            <consortium name="Pathogen Informatics"/>
            <person name="Doyle S."/>
        </authorList>
    </citation>
    <scope>NUCLEOTIDE SEQUENCE [LARGE SCALE GENOMIC DNA]</scope>
    <source>
        <strain evidence="2 3">NCTC12026</strain>
    </source>
</reference>
<accession>A0A379FZS1</accession>
<sequence length="103" mass="11952">MGKFRLWLNRLIYRFTVSSEELEMCRSDRKLMNNLRRTFNEVETKMSVFEKNGGSCSEIGGSGVSLNLMGFRVYVYRPVKKTEKGADHSGESTVVQLDKYRTR</sequence>
<evidence type="ECO:0000256" key="1">
    <source>
        <dbReference type="SAM" id="MobiDB-lite"/>
    </source>
</evidence>
<proteinExistence type="predicted"/>
<gene>
    <name evidence="2" type="ORF">NCTC12026_00184</name>
</gene>
<feature type="region of interest" description="Disordered" evidence="1">
    <location>
        <begin position="83"/>
        <end position="103"/>
    </location>
</feature>
<dbReference type="AlphaFoldDB" id="A0A379FZS1"/>
<evidence type="ECO:0000313" key="3">
    <source>
        <dbReference type="Proteomes" id="UP000255129"/>
    </source>
</evidence>